<dbReference type="Gene3D" id="3.40.50.1110">
    <property type="entry name" value="SGNH hydrolase"/>
    <property type="match status" value="1"/>
</dbReference>
<dbReference type="InterPro" id="IPR011468">
    <property type="entry name" value="DUF1574"/>
</dbReference>
<reference evidence="1 2" key="1">
    <citation type="submission" date="2020-08" db="EMBL/GenBank/DDBJ databases">
        <title>Genomic Encyclopedia of Type Strains, Phase IV (KMG-IV): sequencing the most valuable type-strain genomes for metagenomic binning, comparative biology and taxonomic classification.</title>
        <authorList>
            <person name="Goeker M."/>
        </authorList>
    </citation>
    <scope>NUCLEOTIDE SEQUENCE [LARGE SCALE GENOMIC DNA]</scope>
    <source>
        <strain evidence="1 2">DSM 102983</strain>
    </source>
</reference>
<dbReference type="Pfam" id="PF07611">
    <property type="entry name" value="DUF1574"/>
    <property type="match status" value="1"/>
</dbReference>
<evidence type="ECO:0008006" key="3">
    <source>
        <dbReference type="Google" id="ProtNLM"/>
    </source>
</evidence>
<name>A0ABR6KK28_9BACT</name>
<protein>
    <recommendedName>
        <fullName evidence="3">SGNH/GDSL hydrolase family protein</fullName>
    </recommendedName>
</protein>
<dbReference type="InterPro" id="IPR036514">
    <property type="entry name" value="SGNH_hydro_sf"/>
</dbReference>
<gene>
    <name evidence="1" type="ORF">GGQ57_001757</name>
</gene>
<keyword evidence="2" id="KW-1185">Reference proteome</keyword>
<dbReference type="EMBL" id="JACHOC010000003">
    <property type="protein sequence ID" value="MBB4621860.1"/>
    <property type="molecule type" value="Genomic_DNA"/>
</dbReference>
<dbReference type="SUPFAM" id="SSF52266">
    <property type="entry name" value="SGNH hydrolase"/>
    <property type="match status" value="1"/>
</dbReference>
<evidence type="ECO:0000313" key="2">
    <source>
        <dbReference type="Proteomes" id="UP000533637"/>
    </source>
</evidence>
<comment type="caution">
    <text evidence="1">The sequence shown here is derived from an EMBL/GenBank/DDBJ whole genome shotgun (WGS) entry which is preliminary data.</text>
</comment>
<organism evidence="1 2">
    <name type="scientific">Parabacteroides faecis</name>
    <dbReference type="NCBI Taxonomy" id="1217282"/>
    <lineage>
        <taxon>Bacteria</taxon>
        <taxon>Pseudomonadati</taxon>
        <taxon>Bacteroidota</taxon>
        <taxon>Bacteroidia</taxon>
        <taxon>Bacteroidales</taxon>
        <taxon>Tannerellaceae</taxon>
        <taxon>Parabacteroides</taxon>
    </lineage>
</organism>
<evidence type="ECO:0000313" key="1">
    <source>
        <dbReference type="EMBL" id="MBB4621860.1"/>
    </source>
</evidence>
<proteinExistence type="predicted"/>
<dbReference type="Proteomes" id="UP000533637">
    <property type="component" value="Unassembled WGS sequence"/>
</dbReference>
<sequence length="297" mass="35008">MKKFIKQLIVFFIPLLIIFALLEYAIRQIPNTYKYKNEWMLQHADSLNTLILGNSHCMSGIDPFFLTHKAFNFANSSQDLERDYFILTKYEEIYTELKYVILSFSYCTLQDRMDYTDKSRLKYYGIYMGYDKYKYSVEITSSITYEKIKEYLKGNTSQYSPSGFIVNNSSIENLGISGIKAAKRHTLNNRESVAENLIFLDKIIRFCESKQIKLILVTTPTYPSYYEHLNEQQLDLLFSTAKEKVDNYPNILYLNFLKDDRFDDIDFKDGDHLSKQGAEKFTKMLKDSIDYILKTEL</sequence>
<dbReference type="RefSeq" id="WP_183670176.1">
    <property type="nucleotide sequence ID" value="NZ_BMPB01000001.1"/>
</dbReference>
<accession>A0ABR6KK28</accession>